<gene>
    <name evidence="1" type="ORF">JJB47_12285</name>
</gene>
<accession>A0AAW4J788</accession>
<proteinExistence type="predicted"/>
<evidence type="ECO:0008006" key="3">
    <source>
        <dbReference type="Google" id="ProtNLM"/>
    </source>
</evidence>
<evidence type="ECO:0000313" key="1">
    <source>
        <dbReference type="EMBL" id="MBO3359551.1"/>
    </source>
</evidence>
<organism evidence="1 2">
    <name type="scientific">Clostridium perfringens</name>
    <dbReference type="NCBI Taxonomy" id="1502"/>
    <lineage>
        <taxon>Bacteria</taxon>
        <taxon>Bacillati</taxon>
        <taxon>Bacillota</taxon>
        <taxon>Clostridia</taxon>
        <taxon>Eubacteriales</taxon>
        <taxon>Clostridiaceae</taxon>
        <taxon>Clostridium</taxon>
    </lineage>
</organism>
<dbReference type="RefSeq" id="WP_208340706.1">
    <property type="nucleotide sequence ID" value="NZ_JAENQO010000007.1"/>
</dbReference>
<protein>
    <recommendedName>
        <fullName evidence="3">Phage protein</fullName>
    </recommendedName>
</protein>
<name>A0AAW4J788_CLOPF</name>
<evidence type="ECO:0000313" key="2">
    <source>
        <dbReference type="Proteomes" id="UP000668068"/>
    </source>
</evidence>
<sequence length="94" mass="10519">MSVNLINVECEGCKCKGICLCTNSKECKDNKLYKNNKKPSIDKTTIILDQAISKANGEEFTNDELEEFLNDYIEWIESKGLITGGSCGFDRGEE</sequence>
<comment type="caution">
    <text evidence="1">The sequence shown here is derived from an EMBL/GenBank/DDBJ whole genome shotgun (WGS) entry which is preliminary data.</text>
</comment>
<dbReference type="Proteomes" id="UP000668068">
    <property type="component" value="Unassembled WGS sequence"/>
</dbReference>
<dbReference type="AlphaFoldDB" id="A0AAW4J788"/>
<dbReference type="EMBL" id="JAENQP010000007">
    <property type="protein sequence ID" value="MBO3359551.1"/>
    <property type="molecule type" value="Genomic_DNA"/>
</dbReference>
<reference evidence="1" key="1">
    <citation type="submission" date="2020-12" db="EMBL/GenBank/DDBJ databases">
        <title>Comparative genomics of Clostridium perfringens reveals patterns of host-associated phylogenetic clades and virulence factors.</title>
        <authorList>
            <person name="Smith A.H."/>
            <person name="Geier R."/>
        </authorList>
    </citation>
    <scope>NUCLEOTIDE SEQUENCE</scope>
    <source>
        <strain evidence="1">CHD30677R</strain>
    </source>
</reference>